<gene>
    <name evidence="4" type="ORF">NLU13_3015</name>
</gene>
<dbReference type="EMBL" id="JAPDFR010000002">
    <property type="protein sequence ID" value="KAK0389440.1"/>
    <property type="molecule type" value="Genomic_DNA"/>
</dbReference>
<evidence type="ECO:0000313" key="5">
    <source>
        <dbReference type="Proteomes" id="UP001175261"/>
    </source>
</evidence>
<accession>A0AA39GL76</accession>
<feature type="coiled-coil region" evidence="1">
    <location>
        <begin position="493"/>
        <end position="626"/>
    </location>
</feature>
<dbReference type="InterPro" id="IPR023393">
    <property type="entry name" value="START-like_dom_sf"/>
</dbReference>
<dbReference type="Gene3D" id="3.30.530.20">
    <property type="match status" value="1"/>
</dbReference>
<feature type="region of interest" description="Disordered" evidence="2">
    <location>
        <begin position="633"/>
        <end position="666"/>
    </location>
</feature>
<dbReference type="AlphaFoldDB" id="A0AA39GL76"/>
<feature type="compositionally biased region" description="Polar residues" evidence="2">
    <location>
        <begin position="355"/>
        <end position="365"/>
    </location>
</feature>
<keyword evidence="1" id="KW-0175">Coiled coil</keyword>
<comment type="caution">
    <text evidence="4">The sequence shown here is derived from an EMBL/GenBank/DDBJ whole genome shotgun (WGS) entry which is preliminary data.</text>
</comment>
<sequence>MAHHEPLKALGPVDWSDIPQDNLQTFLNETFSHAQAIIDSIPAAPAAPAGYLDPGTIQRPRAKTESAVNAPDHALPAPLRHDATALRNIEQLRKEWKEVKVNARENPHGMVVYKMSSKDGRGAWFARQSTHEGLSFEKWKAGLESEFQESMKVQGSPGSGNIRGIGADKRVEDREVEGAGHLEVFQLSAQFPGPTAPRDFITLFLTSDFSHAQPATSRAPREFMIVSKPCVHPECPPRDGIIRGQYESVEIIREVPCDAPGAPRRSMTSSDLAVDLNHAQPHQHTDGDRPMKIQWLMVTRSDPGGSVPRFMIERGTPPGIVGDAGKFLKWVDSRGHHPSGPDNQGDHGATGPSAAPTNQSSQSVHSAPGQATPANNVQHDHTRIVLPEAEINDLPPTNSSGLYGMITGALGLASSVVADGIRRQFIGLESDSSDTSSDTAPAQDHDNCSVRSDASSQNSFASALERYLTDENDLELNKVDGSIQSGETKFASNEPHEKELRRLHERRRKLDEKVAQMHERMHQRRAGESEKDAAQLAKARDKHEKEIAKQEAKYRRELQKLEEKRAQELRKAMERKRKQEEREKKNNLVVELEKTRTERDIARKQIEILEQQVGELQAQNTMLVAKMGKLMGGSTVTLGTGRERSDSSSTKSLATKNSDKSAPLAS</sequence>
<organism evidence="4 5">
    <name type="scientific">Sarocladium strictum</name>
    <name type="common">Black bundle disease fungus</name>
    <name type="synonym">Acremonium strictum</name>
    <dbReference type="NCBI Taxonomy" id="5046"/>
    <lineage>
        <taxon>Eukaryota</taxon>
        <taxon>Fungi</taxon>
        <taxon>Dikarya</taxon>
        <taxon>Ascomycota</taxon>
        <taxon>Pezizomycotina</taxon>
        <taxon>Sordariomycetes</taxon>
        <taxon>Hypocreomycetidae</taxon>
        <taxon>Hypocreales</taxon>
        <taxon>Sarocladiaceae</taxon>
        <taxon>Sarocladium</taxon>
    </lineage>
</organism>
<feature type="region of interest" description="Disordered" evidence="2">
    <location>
        <begin position="430"/>
        <end position="456"/>
    </location>
</feature>
<evidence type="ECO:0000259" key="3">
    <source>
        <dbReference type="Pfam" id="PF11274"/>
    </source>
</evidence>
<dbReference type="Proteomes" id="UP001175261">
    <property type="component" value="Unassembled WGS sequence"/>
</dbReference>
<feature type="domain" description="DUF3074" evidence="3">
    <location>
        <begin position="124"/>
        <end position="331"/>
    </location>
</feature>
<reference evidence="4" key="1">
    <citation type="submission" date="2022-10" db="EMBL/GenBank/DDBJ databases">
        <title>Determination and structural analysis of whole genome sequence of Sarocladium strictum F4-1.</title>
        <authorList>
            <person name="Hu L."/>
            <person name="Jiang Y."/>
        </authorList>
    </citation>
    <scope>NUCLEOTIDE SEQUENCE</scope>
    <source>
        <strain evidence="4">F4-1</strain>
    </source>
</reference>
<name>A0AA39GL76_SARSR</name>
<dbReference type="Pfam" id="PF11274">
    <property type="entry name" value="DUF3074"/>
    <property type="match status" value="1"/>
</dbReference>
<dbReference type="PANTHER" id="PTHR40370">
    <property type="entry name" value="EXPRESSED PROTEIN"/>
    <property type="match status" value="1"/>
</dbReference>
<protein>
    <recommendedName>
        <fullName evidence="3">DUF3074 domain-containing protein</fullName>
    </recommendedName>
</protein>
<dbReference type="InterPro" id="IPR024500">
    <property type="entry name" value="DUF3074"/>
</dbReference>
<evidence type="ECO:0000256" key="2">
    <source>
        <dbReference type="SAM" id="MobiDB-lite"/>
    </source>
</evidence>
<feature type="compositionally biased region" description="Polar residues" evidence="2">
    <location>
        <begin position="647"/>
        <end position="656"/>
    </location>
</feature>
<keyword evidence="5" id="KW-1185">Reference proteome</keyword>
<proteinExistence type="predicted"/>
<evidence type="ECO:0000256" key="1">
    <source>
        <dbReference type="SAM" id="Coils"/>
    </source>
</evidence>
<feature type="region of interest" description="Disordered" evidence="2">
    <location>
        <begin position="331"/>
        <end position="375"/>
    </location>
</feature>
<dbReference type="PANTHER" id="PTHR40370:SF1">
    <property type="entry name" value="DUF3074 DOMAIN-CONTAINING PROTEIN"/>
    <property type="match status" value="1"/>
</dbReference>
<evidence type="ECO:0000313" key="4">
    <source>
        <dbReference type="EMBL" id="KAK0389440.1"/>
    </source>
</evidence>
<dbReference type="SUPFAM" id="SSF55961">
    <property type="entry name" value="Bet v1-like"/>
    <property type="match status" value="1"/>
</dbReference>